<dbReference type="PANTHER" id="PTHR28605:SF1">
    <property type="entry name" value="CHROMOSOME TRANSMISSION FIDELITY FACTOR 8"/>
    <property type="match status" value="1"/>
</dbReference>
<evidence type="ECO:0000256" key="2">
    <source>
        <dbReference type="ARBA" id="ARBA00022705"/>
    </source>
</evidence>
<keyword evidence="5" id="KW-0131">Cell cycle</keyword>
<keyword evidence="4" id="KW-0539">Nucleus</keyword>
<dbReference type="GO" id="GO:0006260">
    <property type="term" value="P:DNA replication"/>
    <property type="evidence" value="ECO:0007669"/>
    <property type="project" value="UniProtKB-KW"/>
</dbReference>
<reference evidence="7" key="1">
    <citation type="journal article" date="2013" name="PLoS ONE">
        <title>Gene expression in gut symbiotic organ of stinkbug affected by extracellular bacterial symbiont.</title>
        <authorList>
            <person name="Futahashi R."/>
            <person name="Tanaka K."/>
            <person name="Tanahashi M."/>
            <person name="Nikoh N."/>
            <person name="Kikuchi Y."/>
            <person name="Lee B.L."/>
            <person name="Fukatsu T."/>
        </authorList>
    </citation>
    <scope>NUCLEOTIDE SEQUENCE</scope>
    <source>
        <tissue evidence="7">Midgut</tissue>
    </source>
</reference>
<protein>
    <submittedName>
        <fullName evidence="7">Unkown protein</fullName>
    </submittedName>
</protein>
<dbReference type="GO" id="GO:0007064">
    <property type="term" value="P:mitotic sister chromatid cohesion"/>
    <property type="evidence" value="ECO:0007669"/>
    <property type="project" value="InterPro"/>
</dbReference>
<evidence type="ECO:0000256" key="6">
    <source>
        <dbReference type="ARBA" id="ARBA00038447"/>
    </source>
</evidence>
<name>R4WDX3_RIPPE</name>
<comment type="similarity">
    <text evidence="6">Belongs to the CTF8 family.</text>
</comment>
<dbReference type="GO" id="GO:0003677">
    <property type="term" value="F:DNA binding"/>
    <property type="evidence" value="ECO:0007669"/>
    <property type="project" value="UniProtKB-KW"/>
</dbReference>
<evidence type="ECO:0000256" key="5">
    <source>
        <dbReference type="ARBA" id="ARBA00023306"/>
    </source>
</evidence>
<dbReference type="GO" id="GO:0031390">
    <property type="term" value="C:Ctf18 RFC-like complex"/>
    <property type="evidence" value="ECO:0007669"/>
    <property type="project" value="InterPro"/>
</dbReference>
<accession>R4WDX3</accession>
<dbReference type="InterPro" id="IPR018607">
    <property type="entry name" value="Ctf8"/>
</dbReference>
<proteinExistence type="evidence at transcript level"/>
<evidence type="ECO:0000256" key="1">
    <source>
        <dbReference type="ARBA" id="ARBA00004123"/>
    </source>
</evidence>
<keyword evidence="2" id="KW-0235">DNA replication</keyword>
<dbReference type="AlphaFoldDB" id="R4WDX3"/>
<dbReference type="EMBL" id="AK418018">
    <property type="protein sequence ID" value="BAN21233.1"/>
    <property type="molecule type" value="mRNA"/>
</dbReference>
<evidence type="ECO:0000256" key="3">
    <source>
        <dbReference type="ARBA" id="ARBA00023125"/>
    </source>
</evidence>
<dbReference type="PANTHER" id="PTHR28605">
    <property type="entry name" value="CTF8, CHROMOSOME TRANSMISSION FIDELITY FACTOR 8 HOMOLOG (S. CEREVISIAE)"/>
    <property type="match status" value="1"/>
</dbReference>
<keyword evidence="3" id="KW-0238">DNA-binding</keyword>
<evidence type="ECO:0000256" key="4">
    <source>
        <dbReference type="ARBA" id="ARBA00023242"/>
    </source>
</evidence>
<evidence type="ECO:0000313" key="7">
    <source>
        <dbReference type="EMBL" id="BAN21233.1"/>
    </source>
</evidence>
<dbReference type="Pfam" id="PF09696">
    <property type="entry name" value="Ctf8"/>
    <property type="match status" value="1"/>
</dbReference>
<comment type="subcellular location">
    <subcellularLocation>
        <location evidence="1">Nucleus</location>
    </subcellularLocation>
</comment>
<organism evidence="7">
    <name type="scientific">Riptortus pedestris</name>
    <name type="common">Bean bug</name>
    <dbReference type="NCBI Taxonomy" id="329032"/>
    <lineage>
        <taxon>Eukaryota</taxon>
        <taxon>Metazoa</taxon>
        <taxon>Ecdysozoa</taxon>
        <taxon>Arthropoda</taxon>
        <taxon>Hexapoda</taxon>
        <taxon>Insecta</taxon>
        <taxon>Pterygota</taxon>
        <taxon>Neoptera</taxon>
        <taxon>Paraneoptera</taxon>
        <taxon>Hemiptera</taxon>
        <taxon>Heteroptera</taxon>
        <taxon>Panheteroptera</taxon>
        <taxon>Pentatomomorpha</taxon>
        <taxon>Coreoidea</taxon>
        <taxon>Alydidae</taxon>
        <taxon>Riptortus</taxon>
    </lineage>
</organism>
<sequence>MPVFVALDESHETWGIIELQGELKSRAGGKMNSLYIGDLHFGMQSDGVPTLMIGHHIMYGKAVTLDKPWAILEKHRSGNNTEYVTKVIIEKKLVFKSRPKPIIAAVPGN</sequence>